<protein>
    <recommendedName>
        <fullName evidence="1">D-glycero-beta-D-manno-heptose 1-phosphate adenylyltransferase</fullName>
        <ecNumber evidence="1">2.7.7.70</ecNumber>
    </recommendedName>
</protein>
<dbReference type="EMBL" id="LAXD01000001">
    <property type="protein sequence ID" value="KWX03106.1"/>
    <property type="molecule type" value="Genomic_DNA"/>
</dbReference>
<dbReference type="GO" id="GO:0005975">
    <property type="term" value="P:carbohydrate metabolic process"/>
    <property type="evidence" value="ECO:0007669"/>
    <property type="project" value="InterPro"/>
</dbReference>
<keyword evidence="13" id="KW-1185">Reference proteome</keyword>
<keyword evidence="2" id="KW-0808">Transferase</keyword>
<dbReference type="InterPro" id="IPR029056">
    <property type="entry name" value="Ribokinase-like"/>
</dbReference>
<keyword evidence="7" id="KW-0119">Carbohydrate metabolism</keyword>
<dbReference type="Gene3D" id="3.40.1190.20">
    <property type="match status" value="1"/>
</dbReference>
<dbReference type="NCBIfam" id="TIGR02199">
    <property type="entry name" value="rfaE_dom_II"/>
    <property type="match status" value="1"/>
</dbReference>
<dbReference type="GO" id="GO:0016779">
    <property type="term" value="F:nucleotidyltransferase activity"/>
    <property type="evidence" value="ECO:0007669"/>
    <property type="project" value="UniProtKB-KW"/>
</dbReference>
<feature type="region of interest" description="Disordered" evidence="9">
    <location>
        <begin position="467"/>
        <end position="495"/>
    </location>
</feature>
<dbReference type="Pfam" id="PF00294">
    <property type="entry name" value="PfkB"/>
    <property type="match status" value="1"/>
</dbReference>
<evidence type="ECO:0000313" key="13">
    <source>
        <dbReference type="Proteomes" id="UP000070188"/>
    </source>
</evidence>
<evidence type="ECO:0000313" key="12">
    <source>
        <dbReference type="EMBL" id="KWX03106.1"/>
    </source>
</evidence>
<organism evidence="12 13">
    <name type="scientific">Carbonactinospora thermoautotrophica</name>
    <dbReference type="NCBI Taxonomy" id="1469144"/>
    <lineage>
        <taxon>Bacteria</taxon>
        <taxon>Bacillati</taxon>
        <taxon>Actinomycetota</taxon>
        <taxon>Actinomycetes</taxon>
        <taxon>Kitasatosporales</taxon>
        <taxon>Carbonactinosporaceae</taxon>
        <taxon>Carbonactinospora</taxon>
    </lineage>
</organism>
<dbReference type="InterPro" id="IPR014729">
    <property type="entry name" value="Rossmann-like_a/b/a_fold"/>
</dbReference>
<evidence type="ECO:0000256" key="9">
    <source>
        <dbReference type="SAM" id="MobiDB-lite"/>
    </source>
</evidence>
<dbReference type="Pfam" id="PF01467">
    <property type="entry name" value="CTP_transf_like"/>
    <property type="match status" value="1"/>
</dbReference>
<dbReference type="GO" id="GO:0005524">
    <property type="term" value="F:ATP binding"/>
    <property type="evidence" value="ECO:0007669"/>
    <property type="project" value="UniProtKB-KW"/>
</dbReference>
<keyword evidence="3" id="KW-0548">Nucleotidyltransferase</keyword>
<dbReference type="RefSeq" id="WP_066890517.1">
    <property type="nucleotide sequence ID" value="NZ_CP171739.1"/>
</dbReference>
<evidence type="ECO:0000256" key="4">
    <source>
        <dbReference type="ARBA" id="ARBA00022741"/>
    </source>
</evidence>
<keyword evidence="6" id="KW-0511">Multifunctional enzyme</keyword>
<evidence type="ECO:0000256" key="1">
    <source>
        <dbReference type="ARBA" id="ARBA00012519"/>
    </source>
</evidence>
<dbReference type="InterPro" id="IPR011914">
    <property type="entry name" value="RfaE_dom_II"/>
</dbReference>
<evidence type="ECO:0000256" key="2">
    <source>
        <dbReference type="ARBA" id="ARBA00022679"/>
    </source>
</evidence>
<evidence type="ECO:0000256" key="7">
    <source>
        <dbReference type="ARBA" id="ARBA00023277"/>
    </source>
</evidence>
<dbReference type="PANTHER" id="PTHR43793">
    <property type="entry name" value="FAD SYNTHASE"/>
    <property type="match status" value="1"/>
</dbReference>
<sequence length="495" mass="51235">MTRGTPPPLVVVGDALLDRDLSGRAERLCPDAPVPVVEACTERARPGGAGLAAYLAARDGRDVTLVTALGDDPASDRIRDLLQPYVRLVALPLHGRPVEKTRIRVDGQSLLRVDSGGEGRVGALTDAARQALRAARTVLVSDYGRGVAAQPEVRELLAARAGVVPVVWDPHPQGPPPVPGVRLVTPNSSEAAGFAPDAVDGPATGVRAVSRLAAVLARRWRATAVAVTLGRHGALLSYGDGHPLVAPAPEVHGADACGAGDRFASAVAGLLADGAVLSEAVLGGVAAASAFVAEGGASAVYVDGRPGHAERARPGRPDPFEVVSRVRAAGGTVVATGGCFDLLHAGHVSTLRAARALGDCLVVCLNSDESVRRLKGPGRPFVPQEDRAKVLQALECVDAVLVFDEDTPEAALDRLRPDVWAKGGDYADATLPEAALLARWGGQVVVLPYVDGRSTTNLARVVCQSAGDGHPVPRAADHRTREHAGKGGVPTWRSR</sequence>
<dbReference type="AlphaFoldDB" id="A0A132MZE7"/>
<name>A0A132MZE7_9ACTN</name>
<keyword evidence="12" id="KW-0418">Kinase</keyword>
<dbReference type="PATRIC" id="fig|1469144.10.peg.4458"/>
<dbReference type="OrthoDB" id="9802794at2"/>
<dbReference type="Gene3D" id="3.40.50.620">
    <property type="entry name" value="HUPs"/>
    <property type="match status" value="1"/>
</dbReference>
<feature type="domain" description="Cytidyltransferase-like" evidence="11">
    <location>
        <begin position="336"/>
        <end position="428"/>
    </location>
</feature>
<dbReference type="GO" id="GO:0016301">
    <property type="term" value="F:kinase activity"/>
    <property type="evidence" value="ECO:0007669"/>
    <property type="project" value="UniProtKB-KW"/>
</dbReference>
<comment type="catalytic activity">
    <reaction evidence="8">
        <text>D-glycero-beta-D-manno-heptose 1-phosphate + ATP + H(+) = ADP-D-glycero-beta-D-manno-heptose + diphosphate</text>
        <dbReference type="Rhea" id="RHEA:27465"/>
        <dbReference type="ChEBI" id="CHEBI:15378"/>
        <dbReference type="ChEBI" id="CHEBI:30616"/>
        <dbReference type="ChEBI" id="CHEBI:33019"/>
        <dbReference type="ChEBI" id="CHEBI:59967"/>
        <dbReference type="ChEBI" id="CHEBI:61593"/>
        <dbReference type="EC" id="2.7.7.70"/>
    </reaction>
</comment>
<dbReference type="NCBIfam" id="TIGR00125">
    <property type="entry name" value="cyt_tran_rel"/>
    <property type="match status" value="1"/>
</dbReference>
<gene>
    <name evidence="12" type="ORF">LI90_4156</name>
</gene>
<evidence type="ECO:0000256" key="5">
    <source>
        <dbReference type="ARBA" id="ARBA00022840"/>
    </source>
</evidence>
<dbReference type="Proteomes" id="UP000070188">
    <property type="component" value="Unassembled WGS sequence"/>
</dbReference>
<dbReference type="InterPro" id="IPR004821">
    <property type="entry name" value="Cyt_trans-like"/>
</dbReference>
<dbReference type="GO" id="GO:0016773">
    <property type="term" value="F:phosphotransferase activity, alcohol group as acceptor"/>
    <property type="evidence" value="ECO:0007669"/>
    <property type="project" value="InterPro"/>
</dbReference>
<accession>A0A132MZE7</accession>
<evidence type="ECO:0000256" key="3">
    <source>
        <dbReference type="ARBA" id="ARBA00022695"/>
    </source>
</evidence>
<evidence type="ECO:0000259" key="10">
    <source>
        <dbReference type="Pfam" id="PF00294"/>
    </source>
</evidence>
<feature type="compositionally biased region" description="Basic and acidic residues" evidence="9">
    <location>
        <begin position="475"/>
        <end position="485"/>
    </location>
</feature>
<dbReference type="SUPFAM" id="SSF52374">
    <property type="entry name" value="Nucleotidylyl transferase"/>
    <property type="match status" value="1"/>
</dbReference>
<proteinExistence type="predicted"/>
<reference evidence="13" key="1">
    <citation type="submission" date="2015-04" db="EMBL/GenBank/DDBJ databases">
        <title>Physiological reanalysis, assessment of diazotrophy, and genome sequences of multiple isolates of Streptomyces thermoautotrophicus.</title>
        <authorList>
            <person name="MacKellar D.C."/>
            <person name="Lieber L."/>
            <person name="Norman J."/>
            <person name="Bolger A."/>
            <person name="Tobin C."/>
            <person name="Murray J.W."/>
            <person name="Chang R."/>
            <person name="Ford T."/>
            <person name="Nguyen P.Q."/>
            <person name="Woodward J."/>
            <person name="Permingeat H."/>
            <person name="Joshi N.S."/>
            <person name="Silver P.A."/>
            <person name="Usadel B."/>
            <person name="Rutherford A.W."/>
            <person name="Friesen M."/>
            <person name="Prell J."/>
        </authorList>
    </citation>
    <scope>NUCLEOTIDE SEQUENCE [LARGE SCALE GENOMIC DNA]</scope>
    <source>
        <strain evidence="13">H1</strain>
    </source>
</reference>
<dbReference type="InterPro" id="IPR050385">
    <property type="entry name" value="Archaeal_FAD_synthase"/>
</dbReference>
<keyword evidence="4" id="KW-0547">Nucleotide-binding</keyword>
<dbReference type="InterPro" id="IPR011611">
    <property type="entry name" value="PfkB_dom"/>
</dbReference>
<comment type="caution">
    <text evidence="12">The sequence shown here is derived from an EMBL/GenBank/DDBJ whole genome shotgun (WGS) entry which is preliminary data.</text>
</comment>
<dbReference type="STRING" id="1469144.LI90_4156"/>
<feature type="domain" description="Carbohydrate kinase PfkB" evidence="10">
    <location>
        <begin position="9"/>
        <end position="299"/>
    </location>
</feature>
<dbReference type="SUPFAM" id="SSF53613">
    <property type="entry name" value="Ribokinase-like"/>
    <property type="match status" value="1"/>
</dbReference>
<dbReference type="PANTHER" id="PTHR43793:SF2">
    <property type="entry name" value="BIFUNCTIONAL PROTEIN HLDE"/>
    <property type="match status" value="1"/>
</dbReference>
<evidence type="ECO:0000256" key="6">
    <source>
        <dbReference type="ARBA" id="ARBA00023268"/>
    </source>
</evidence>
<keyword evidence="5" id="KW-0067">ATP-binding</keyword>
<evidence type="ECO:0000256" key="8">
    <source>
        <dbReference type="ARBA" id="ARBA00047428"/>
    </source>
</evidence>
<dbReference type="EC" id="2.7.7.70" evidence="1"/>
<evidence type="ECO:0000259" key="11">
    <source>
        <dbReference type="Pfam" id="PF01467"/>
    </source>
</evidence>